<comment type="caution">
    <text evidence="1">The sequence shown here is derived from an EMBL/GenBank/DDBJ whole genome shotgun (WGS) entry which is preliminary data.</text>
</comment>
<evidence type="ECO:0000313" key="2">
    <source>
        <dbReference type="Proteomes" id="UP000028582"/>
    </source>
</evidence>
<evidence type="ECO:0000313" key="1">
    <source>
        <dbReference type="EMBL" id="ETO81824.1"/>
    </source>
</evidence>
<gene>
    <name evidence="1" type="ORF">F444_03937</name>
</gene>
<proteinExistence type="predicted"/>
<sequence>MQSTPLRIGDLAFVGPLHAPALPRFGYVRVSRLDGDTVYVSKVEPEDEEEEFAVVLATIMARKVGTSEITLLPGSYVGRLVAFVHPIGAPAGK</sequence>
<dbReference type="Proteomes" id="UP000028582">
    <property type="component" value="Unassembled WGS sequence"/>
</dbReference>
<organism evidence="1 2">
    <name type="scientific">Phytophthora nicotianae P1976</name>
    <dbReference type="NCBI Taxonomy" id="1317066"/>
    <lineage>
        <taxon>Eukaryota</taxon>
        <taxon>Sar</taxon>
        <taxon>Stramenopiles</taxon>
        <taxon>Oomycota</taxon>
        <taxon>Peronosporomycetes</taxon>
        <taxon>Peronosporales</taxon>
        <taxon>Peronosporaceae</taxon>
        <taxon>Phytophthora</taxon>
    </lineage>
</organism>
<accession>A0A081ASG3</accession>
<reference evidence="1 2" key="1">
    <citation type="submission" date="2013-11" db="EMBL/GenBank/DDBJ databases">
        <title>The Genome Sequence of Phytophthora parasitica P1976.</title>
        <authorList>
            <consortium name="The Broad Institute Genomics Platform"/>
            <person name="Russ C."/>
            <person name="Tyler B."/>
            <person name="Panabieres F."/>
            <person name="Shan W."/>
            <person name="Tripathy S."/>
            <person name="Grunwald N."/>
            <person name="Machado M."/>
            <person name="Johnson C.S."/>
            <person name="Walker B."/>
            <person name="Young S."/>
            <person name="Zeng Q."/>
            <person name="Gargeya S."/>
            <person name="Fitzgerald M."/>
            <person name="Haas B."/>
            <person name="Abouelleil A."/>
            <person name="Allen A.W."/>
            <person name="Alvarado L."/>
            <person name="Arachchi H.M."/>
            <person name="Berlin A.M."/>
            <person name="Chapman S.B."/>
            <person name="Gainer-Dewar J."/>
            <person name="Goldberg J."/>
            <person name="Griggs A."/>
            <person name="Gujja S."/>
            <person name="Hansen M."/>
            <person name="Howarth C."/>
            <person name="Imamovic A."/>
            <person name="Ireland A."/>
            <person name="Larimer J."/>
            <person name="McCowan C."/>
            <person name="Murphy C."/>
            <person name="Pearson M."/>
            <person name="Poon T.W."/>
            <person name="Priest M."/>
            <person name="Roberts A."/>
            <person name="Saif S."/>
            <person name="Shea T."/>
            <person name="Sisk P."/>
            <person name="Sykes S."/>
            <person name="Wortman J."/>
            <person name="Nusbaum C."/>
            <person name="Birren B."/>
        </authorList>
    </citation>
    <scope>NUCLEOTIDE SEQUENCE [LARGE SCALE GENOMIC DNA]</scope>
    <source>
        <strain evidence="1 2">P1976</strain>
    </source>
</reference>
<name>A0A081ASG3_PHYNI</name>
<dbReference type="EMBL" id="ANJA01000792">
    <property type="protein sequence ID" value="ETO81824.1"/>
    <property type="molecule type" value="Genomic_DNA"/>
</dbReference>
<protein>
    <submittedName>
        <fullName evidence="1">Uncharacterized protein</fullName>
    </submittedName>
</protein>
<dbReference type="AlphaFoldDB" id="A0A081ASG3"/>